<dbReference type="GO" id="GO:0016747">
    <property type="term" value="F:acyltransferase activity, transferring groups other than amino-acyl groups"/>
    <property type="evidence" value="ECO:0007669"/>
    <property type="project" value="InterPro"/>
</dbReference>
<sequence>MIIRDFEPRHTEEAAEIALDVYNYERAFTQELPEVSSIPILKQLSGNGFGVAAFEGGKMVGFLCSVEPFENVFRSTDVRGVFSPMGANGAVMENHGRIYAALYQAVAKKWVKAGAVSHAICLYEHDEEAKRQLFQYGFGMRCVDAIRPMETIDCVVCGGYEFLELPKEDYAYVYPLHLALNEHYCSSPFFMNRKPDTLEEFLDFSERNKERYFAAKIGGELCAYLEVSDQGETFIASGNLYRHIMGAYCMPEHRGRGVYKNLLNYVINTLKTEGYTRLGVDFESINPSGSGFWLKFFHAYTNGVVRRIDERIMQRASLI</sequence>
<reference evidence="2" key="1">
    <citation type="journal article" date="2010" name="PLoS ONE">
        <title>The glycobiome of the rumen bacterium Butyrivibrio proteoclasticus B316(T) highlights adaptation to a polysaccharide-rich environment.</title>
        <authorList>
            <person name="Kelly W.J."/>
            <person name="Leahy S.C."/>
            <person name="Altermann E."/>
            <person name="Yeoman C.J."/>
            <person name="Dunne J.C."/>
            <person name="Kong Z."/>
            <person name="Pacheco D.M."/>
            <person name="Li D."/>
            <person name="Noel S.J."/>
            <person name="Moon C.D."/>
            <person name="Cookson A.L."/>
            <person name="Attwood G.T."/>
        </authorList>
    </citation>
    <scope>NUCLEOTIDE SEQUENCE [LARGE SCALE GENOMIC DNA]</scope>
    <source>
        <strain evidence="2">B316</strain>
    </source>
</reference>
<dbReference type="CDD" id="cd04301">
    <property type="entry name" value="NAT_SF"/>
    <property type="match status" value="1"/>
</dbReference>
<dbReference type="EMBL" id="CP001810">
    <property type="protein sequence ID" value="ADL34966.1"/>
    <property type="molecule type" value="Genomic_DNA"/>
</dbReference>
<dbReference type="eggNOG" id="COG0454">
    <property type="taxonomic scope" value="Bacteria"/>
</dbReference>
<keyword evidence="3" id="KW-1185">Reference proteome</keyword>
<accession>E0RY11</accession>
<evidence type="ECO:0000313" key="2">
    <source>
        <dbReference type="EMBL" id="ADL34966.1"/>
    </source>
</evidence>
<dbReference type="Gene3D" id="3.40.630.30">
    <property type="match status" value="1"/>
</dbReference>
<keyword evidence="2" id="KW-0808">Transferase</keyword>
<name>E0RY11_BUTPB</name>
<protein>
    <submittedName>
        <fullName evidence="2">Acetyltransferase GNAT family</fullName>
    </submittedName>
</protein>
<dbReference type="AlphaFoldDB" id="E0RY11"/>
<dbReference type="Pfam" id="PF00583">
    <property type="entry name" value="Acetyltransf_1"/>
    <property type="match status" value="1"/>
</dbReference>
<feature type="domain" description="N-acetyltransferase" evidence="1">
    <location>
        <begin position="160"/>
        <end position="319"/>
    </location>
</feature>
<dbReference type="InterPro" id="IPR000182">
    <property type="entry name" value="GNAT_dom"/>
</dbReference>
<evidence type="ECO:0000313" key="3">
    <source>
        <dbReference type="Proteomes" id="UP000001299"/>
    </source>
</evidence>
<dbReference type="KEGG" id="bpb:bpr_I2233"/>
<organism evidence="2 3">
    <name type="scientific">Butyrivibrio proteoclasticus (strain ATCC 51982 / DSM 14932 / B316)</name>
    <name type="common">Clostridium proteoclasticum</name>
    <dbReference type="NCBI Taxonomy" id="515622"/>
    <lineage>
        <taxon>Bacteria</taxon>
        <taxon>Bacillati</taxon>
        <taxon>Bacillota</taxon>
        <taxon>Clostridia</taxon>
        <taxon>Lachnospirales</taxon>
        <taxon>Lachnospiraceae</taxon>
        <taxon>Butyrivibrio</taxon>
    </lineage>
</organism>
<evidence type="ECO:0000259" key="1">
    <source>
        <dbReference type="PROSITE" id="PS51186"/>
    </source>
</evidence>
<dbReference type="PROSITE" id="PS51186">
    <property type="entry name" value="GNAT"/>
    <property type="match status" value="1"/>
</dbReference>
<dbReference type="RefSeq" id="WP_013281619.1">
    <property type="nucleotide sequence ID" value="NC_014387.1"/>
</dbReference>
<proteinExistence type="predicted"/>
<dbReference type="Proteomes" id="UP000001299">
    <property type="component" value="Chromosome 1"/>
</dbReference>
<dbReference type="SUPFAM" id="SSF55729">
    <property type="entry name" value="Acyl-CoA N-acyltransferases (Nat)"/>
    <property type="match status" value="1"/>
</dbReference>
<dbReference type="STRING" id="515622.bpr_I2233"/>
<dbReference type="InterPro" id="IPR016181">
    <property type="entry name" value="Acyl_CoA_acyltransferase"/>
</dbReference>
<gene>
    <name evidence="2" type="ordered locus">bpr_I2233</name>
</gene>
<dbReference type="HOGENOM" id="CLU_068634_0_0_9"/>